<feature type="compositionally biased region" description="Polar residues" evidence="6">
    <location>
        <begin position="92"/>
        <end position="106"/>
    </location>
</feature>
<comment type="caution">
    <text evidence="4">Lacks conserved residue(s) required for the propagation of feature annotation.</text>
</comment>
<dbReference type="PROSITE" id="PS50067">
    <property type="entry name" value="KINESIN_MOTOR_2"/>
    <property type="match status" value="1"/>
</dbReference>
<protein>
    <recommendedName>
        <fullName evidence="7">Kinesin motor domain-containing protein</fullName>
    </recommendedName>
</protein>
<dbReference type="SUPFAM" id="SSF52540">
    <property type="entry name" value="P-loop containing nucleoside triphosphate hydrolases"/>
    <property type="match status" value="1"/>
</dbReference>
<comment type="caution">
    <text evidence="8">The sequence shown here is derived from an EMBL/GenBank/DDBJ whole genome shotgun (WGS) entry which is preliminary data.</text>
</comment>
<evidence type="ECO:0000256" key="3">
    <source>
        <dbReference type="ARBA" id="ARBA00023175"/>
    </source>
</evidence>
<dbReference type="InterPro" id="IPR001752">
    <property type="entry name" value="Kinesin_motor_dom"/>
</dbReference>
<organism evidence="8 9">
    <name type="scientific">Durusdinium trenchii</name>
    <dbReference type="NCBI Taxonomy" id="1381693"/>
    <lineage>
        <taxon>Eukaryota</taxon>
        <taxon>Sar</taxon>
        <taxon>Alveolata</taxon>
        <taxon>Dinophyceae</taxon>
        <taxon>Suessiales</taxon>
        <taxon>Symbiodiniaceae</taxon>
        <taxon>Durusdinium</taxon>
    </lineage>
</organism>
<feature type="region of interest" description="Disordered" evidence="6">
    <location>
        <begin position="723"/>
        <end position="754"/>
    </location>
</feature>
<comment type="similarity">
    <text evidence="4">Belongs to the TRAFAC class myosin-kinesin ATPase superfamily. Kinesin family.</text>
</comment>
<evidence type="ECO:0000313" key="9">
    <source>
        <dbReference type="Proteomes" id="UP001642484"/>
    </source>
</evidence>
<feature type="region of interest" description="Disordered" evidence="6">
    <location>
        <begin position="92"/>
        <end position="118"/>
    </location>
</feature>
<evidence type="ECO:0000313" key="8">
    <source>
        <dbReference type="EMBL" id="CAK9116520.1"/>
    </source>
</evidence>
<dbReference type="InterPro" id="IPR027417">
    <property type="entry name" value="P-loop_NTPase"/>
</dbReference>
<accession>A0ABP0SWG6</accession>
<name>A0ABP0SWG6_9DINO</name>
<dbReference type="SMART" id="SM00129">
    <property type="entry name" value="KISc"/>
    <property type="match status" value="1"/>
</dbReference>
<evidence type="ECO:0000256" key="1">
    <source>
        <dbReference type="ARBA" id="ARBA00022701"/>
    </source>
</evidence>
<feature type="region of interest" description="Disordered" evidence="6">
    <location>
        <begin position="267"/>
        <end position="288"/>
    </location>
</feature>
<keyword evidence="3" id="KW-0505">Motor protein</keyword>
<dbReference type="PANTHER" id="PTHR47968:SF36">
    <property type="entry name" value="KINESIN HEAVY CHAIN ISOFORM X1"/>
    <property type="match status" value="1"/>
</dbReference>
<evidence type="ECO:0000256" key="5">
    <source>
        <dbReference type="SAM" id="Coils"/>
    </source>
</evidence>
<dbReference type="Proteomes" id="UP001642484">
    <property type="component" value="Unassembled WGS sequence"/>
</dbReference>
<evidence type="ECO:0000256" key="2">
    <source>
        <dbReference type="ARBA" id="ARBA00023054"/>
    </source>
</evidence>
<dbReference type="Gene3D" id="3.40.850.10">
    <property type="entry name" value="Kinesin motor domain"/>
    <property type="match status" value="1"/>
</dbReference>
<feature type="region of interest" description="Disordered" evidence="6">
    <location>
        <begin position="173"/>
        <end position="192"/>
    </location>
</feature>
<dbReference type="PRINTS" id="PR00380">
    <property type="entry name" value="KINESINHEAVY"/>
</dbReference>
<gene>
    <name evidence="8" type="ORF">CCMP2556_LOCUS54071</name>
</gene>
<dbReference type="Pfam" id="PF00225">
    <property type="entry name" value="Kinesin"/>
    <property type="match status" value="2"/>
</dbReference>
<evidence type="ECO:0000256" key="4">
    <source>
        <dbReference type="PROSITE-ProRule" id="PRU00283"/>
    </source>
</evidence>
<feature type="compositionally biased region" description="Acidic residues" evidence="6">
    <location>
        <begin position="739"/>
        <end position="751"/>
    </location>
</feature>
<proteinExistence type="inferred from homology"/>
<feature type="domain" description="Kinesin motor" evidence="7">
    <location>
        <begin position="42"/>
        <end position="468"/>
    </location>
</feature>
<feature type="compositionally biased region" description="Polar residues" evidence="6">
    <location>
        <begin position="279"/>
        <end position="288"/>
    </location>
</feature>
<dbReference type="InterPro" id="IPR027640">
    <property type="entry name" value="Kinesin-like_fam"/>
</dbReference>
<keyword evidence="1" id="KW-0493">Microtubule</keyword>
<keyword evidence="9" id="KW-1185">Reference proteome</keyword>
<keyword evidence="2 5" id="KW-0175">Coiled coil</keyword>
<dbReference type="InterPro" id="IPR036961">
    <property type="entry name" value="Kinesin_motor_dom_sf"/>
</dbReference>
<reference evidence="8 9" key="1">
    <citation type="submission" date="2024-02" db="EMBL/GenBank/DDBJ databases">
        <authorList>
            <person name="Chen Y."/>
            <person name="Shah S."/>
            <person name="Dougan E. K."/>
            <person name="Thang M."/>
            <person name="Chan C."/>
        </authorList>
    </citation>
    <scope>NUCLEOTIDE SEQUENCE [LARGE SCALE GENOMIC DNA]</scope>
</reference>
<evidence type="ECO:0000259" key="7">
    <source>
        <dbReference type="PROSITE" id="PS50067"/>
    </source>
</evidence>
<sequence>MPSGTLSSRWSSKERNSVSSCSGAISSTCSSSCENRSALPTGVRVAVRIRPLVSREAGQRQGVRSWSNGKVSLLELDRQERCFMVDHVLDSRPSSAQRSTGSQALRSSIGGEENPDGSQEAVYEALGAELVRKALEGYNTCMLAYGHTGSSKTYTMMGSEFTRDLGPEELSPVHCPSDAKTAKSAGTPRTPMREKVEKLHVTPLEKGPLDNAFNMEVSAGSGLIPRTLEAIFSAVRHEEPGTVCIASFYELHNERVRDLLAPMLPKEAPAWQDGGSGGQPRQNTRAQSKTTVHFHPRFGAFVAGVEEVVCEDVEEVLRLVSFGSQVRTTAATMLNEYSSRSHAIFSLRMERSQSSNSVMLVDLAGREQERLSMCRTERFKELTLINRSLFHLARCVRELAASQVEKTGMGGKESSQWHHFRNSKLTMVLGHALAGNSQTAVVGTISPAQSAFEDSLATLRFCESVKQVRTKPALPVSQREAVVIELQEEVRRLEVELLRARSGRAIVERQLGEAQAGGDVLTSSEFLKCFVTPRSSCVCVAKWRYFVESTWTERYEDWISCQAPNFNTKSAWKSKKGLSEDQAKVWASKQLKNAEDDDEDMSKDGAMLVFVAEAAEGKGKCYLFVPDLVECREGALPEKAVAYEWGDLDDEAREFRRRRKARQEMPVEELDLLLEKRKQDRRKEGLQLFDDWLIHQIQTCDFPVEVVLESPVPAEEVEIELQDVAPAPPAHSSLRGIELDSDSDSDDENDGGTDSFIDYLRRRLSTALPAERLHCADPRELGEGSEELSLRDAFQRLLSQPRPKDMEEVELDSLGASYPDDEEPEDGQCDETSRLLPAVPSFEAFFGAASDVLYYHPEVKMDYAPFLHKCVGSAEALEQFFDRLFFGTVPEALAELTLTEETRPFTRIRSLIYERKGLVQRRPKERPPDPCEGAAYGLLPGCLQAGGSTR</sequence>
<feature type="coiled-coil region" evidence="5">
    <location>
        <begin position="476"/>
        <end position="503"/>
    </location>
</feature>
<dbReference type="PANTHER" id="PTHR47968">
    <property type="entry name" value="CENTROMERE PROTEIN E"/>
    <property type="match status" value="1"/>
</dbReference>
<dbReference type="EMBL" id="CAXAMN010028428">
    <property type="protein sequence ID" value="CAK9116520.1"/>
    <property type="molecule type" value="Genomic_DNA"/>
</dbReference>
<evidence type="ECO:0000256" key="6">
    <source>
        <dbReference type="SAM" id="MobiDB-lite"/>
    </source>
</evidence>